<dbReference type="Proteomes" id="UP000265715">
    <property type="component" value="Unassembled WGS sequence"/>
</dbReference>
<comment type="similarity">
    <text evidence="1">Belongs to the DinB family.</text>
</comment>
<dbReference type="InterPro" id="IPR034660">
    <property type="entry name" value="DinB/YfiT-like"/>
</dbReference>
<name>A0A399ETE2_9DEIN</name>
<comment type="caution">
    <text evidence="4">The sequence shown here is derived from an EMBL/GenBank/DDBJ whole genome shotgun (WGS) entry which is preliminary data.</text>
</comment>
<dbReference type="Gene3D" id="1.20.120.450">
    <property type="entry name" value="dinb family like domain"/>
    <property type="match status" value="1"/>
</dbReference>
<dbReference type="GO" id="GO:0046872">
    <property type="term" value="F:metal ion binding"/>
    <property type="evidence" value="ECO:0007669"/>
    <property type="project" value="UniProtKB-KW"/>
</dbReference>
<evidence type="ECO:0000256" key="2">
    <source>
        <dbReference type="ARBA" id="ARBA00022723"/>
    </source>
</evidence>
<dbReference type="InterPro" id="IPR007837">
    <property type="entry name" value="DinB"/>
</dbReference>
<dbReference type="AlphaFoldDB" id="A0A399ETE2"/>
<evidence type="ECO:0000313" key="4">
    <source>
        <dbReference type="EMBL" id="RIH86995.1"/>
    </source>
</evidence>
<keyword evidence="2 3" id="KW-0479">Metal-binding</keyword>
<gene>
    <name evidence="4" type="ORF">Mterra_01310</name>
</gene>
<dbReference type="RefSeq" id="WP_119314471.1">
    <property type="nucleotide sequence ID" value="NZ_QXDL01000040.1"/>
</dbReference>
<feature type="binding site" evidence="3">
    <location>
        <position position="129"/>
    </location>
    <ligand>
        <name>a divalent metal cation</name>
        <dbReference type="ChEBI" id="CHEBI:60240"/>
    </ligand>
</feature>
<keyword evidence="5" id="KW-1185">Reference proteome</keyword>
<dbReference type="OrthoDB" id="9811413at2"/>
<feature type="binding site" evidence="3">
    <location>
        <position position="133"/>
    </location>
    <ligand>
        <name>a divalent metal cation</name>
        <dbReference type="ChEBI" id="CHEBI:60240"/>
    </ligand>
</feature>
<dbReference type="SUPFAM" id="SSF109854">
    <property type="entry name" value="DinB/YfiT-like putative metalloenzymes"/>
    <property type="match status" value="1"/>
</dbReference>
<dbReference type="EMBL" id="QXDL01000040">
    <property type="protein sequence ID" value="RIH86995.1"/>
    <property type="molecule type" value="Genomic_DNA"/>
</dbReference>
<evidence type="ECO:0000313" key="5">
    <source>
        <dbReference type="Proteomes" id="UP000265715"/>
    </source>
</evidence>
<dbReference type="Pfam" id="PF05163">
    <property type="entry name" value="DinB"/>
    <property type="match status" value="1"/>
</dbReference>
<evidence type="ECO:0000256" key="1">
    <source>
        <dbReference type="ARBA" id="ARBA00008635"/>
    </source>
</evidence>
<feature type="binding site" evidence="3">
    <location>
        <position position="49"/>
    </location>
    <ligand>
        <name>a divalent metal cation</name>
        <dbReference type="ChEBI" id="CHEBI:60240"/>
    </ligand>
</feature>
<reference evidence="4 5" key="1">
    <citation type="submission" date="2018-08" db="EMBL/GenBank/DDBJ databases">
        <title>Meiothermus terrae DSM 26712 genome sequencing project.</title>
        <authorList>
            <person name="Da Costa M.S."/>
            <person name="Albuquerque L."/>
            <person name="Raposo P."/>
            <person name="Froufe H.J.C."/>
            <person name="Barroso C.S."/>
            <person name="Egas C."/>
        </authorList>
    </citation>
    <scope>NUCLEOTIDE SEQUENCE [LARGE SCALE GENOMIC DNA]</scope>
    <source>
        <strain evidence="4 5">DSM 26712</strain>
    </source>
</reference>
<organism evidence="4 5">
    <name type="scientific">Calidithermus terrae</name>
    <dbReference type="NCBI Taxonomy" id="1408545"/>
    <lineage>
        <taxon>Bacteria</taxon>
        <taxon>Thermotogati</taxon>
        <taxon>Deinococcota</taxon>
        <taxon>Deinococci</taxon>
        <taxon>Thermales</taxon>
        <taxon>Thermaceae</taxon>
        <taxon>Calidithermus</taxon>
    </lineage>
</organism>
<evidence type="ECO:0000256" key="3">
    <source>
        <dbReference type="PIRSR" id="PIRSR607837-1"/>
    </source>
</evidence>
<accession>A0A399ETE2</accession>
<protein>
    <submittedName>
        <fullName evidence="4">DinB family protein</fullName>
    </submittedName>
</protein>
<dbReference type="PANTHER" id="PTHR37302">
    <property type="entry name" value="SLR1116 PROTEIN"/>
    <property type="match status" value="1"/>
</dbReference>
<proteinExistence type="inferred from homology"/>
<sequence>MERAELQRIVAASDWVWEKWWPALRALSPEQAGRAVGGSFPSVYATTLHLVAAEWAWLERLLGRSPGAWPGPDWAPDLARLEARWREVASQRRAYFEQAEPTARVAYRPFTGNPSESRVWEIAVHFTTHTHFHRGQLAGQFRLLGLEPPSAHPIAFFRL</sequence>
<dbReference type="PANTHER" id="PTHR37302:SF3">
    <property type="entry name" value="DAMAGE-INDUCIBLE PROTEIN DINB"/>
    <property type="match status" value="1"/>
</dbReference>